<comment type="subunit">
    <text evidence="1">Interacts with EME1.</text>
</comment>
<dbReference type="GO" id="GO:0008821">
    <property type="term" value="F:crossover junction DNA endonuclease activity"/>
    <property type="evidence" value="ECO:0007669"/>
    <property type="project" value="UniProtKB-UniRule"/>
</dbReference>
<comment type="subcellular location">
    <subcellularLocation>
        <location evidence="1">Nucleus</location>
    </subcellularLocation>
</comment>
<dbReference type="GO" id="GO:0005634">
    <property type="term" value="C:nucleus"/>
    <property type="evidence" value="ECO:0007669"/>
    <property type="project" value="UniProtKB-SubCell"/>
</dbReference>
<keyword evidence="1" id="KW-0479">Metal-binding</keyword>
<accession>A0AAP0B9W3</accession>
<dbReference type="EMBL" id="JBBWWQ010000012">
    <property type="protein sequence ID" value="KAK8934119.1"/>
    <property type="molecule type" value="Genomic_DNA"/>
</dbReference>
<keyword evidence="1" id="KW-0539">Nucleus</keyword>
<proteinExistence type="inferred from homology"/>
<evidence type="ECO:0000313" key="3">
    <source>
        <dbReference type="Proteomes" id="UP001418222"/>
    </source>
</evidence>
<dbReference type="Proteomes" id="UP001418222">
    <property type="component" value="Unassembled WGS sequence"/>
</dbReference>
<comment type="similarity">
    <text evidence="1">Belongs to the XPF family.</text>
</comment>
<comment type="cofactor">
    <cofactor evidence="1">
        <name>Mg(2+)</name>
        <dbReference type="ChEBI" id="CHEBI:18420"/>
    </cofactor>
</comment>
<comment type="function">
    <text evidence="1">Interacts with EME1 to form a DNA structure-specific endonuclease with substrate preference for branched DNA structures with a 5'-end at the branch nick. Typical substrates include 3'-flap structures, D-loops, replication forks and nicked Holliday junctions. May be required in mitosis for the processing of stalled or collapsed replication fork intermediates. May be required in meiosis for the repair of meiosis-specific double strand breaks subsequent to single-end invasion (SEI).</text>
</comment>
<reference evidence="2 3" key="1">
    <citation type="journal article" date="2022" name="Nat. Plants">
        <title>Genomes of leafy and leafless Platanthera orchids illuminate the evolution of mycoheterotrophy.</title>
        <authorList>
            <person name="Li M.H."/>
            <person name="Liu K.W."/>
            <person name="Li Z."/>
            <person name="Lu H.C."/>
            <person name="Ye Q.L."/>
            <person name="Zhang D."/>
            <person name="Wang J.Y."/>
            <person name="Li Y.F."/>
            <person name="Zhong Z.M."/>
            <person name="Liu X."/>
            <person name="Yu X."/>
            <person name="Liu D.K."/>
            <person name="Tu X.D."/>
            <person name="Liu B."/>
            <person name="Hao Y."/>
            <person name="Liao X.Y."/>
            <person name="Jiang Y.T."/>
            <person name="Sun W.H."/>
            <person name="Chen J."/>
            <person name="Chen Y.Q."/>
            <person name="Ai Y."/>
            <person name="Zhai J.W."/>
            <person name="Wu S.S."/>
            <person name="Zhou Z."/>
            <person name="Hsiao Y.Y."/>
            <person name="Wu W.L."/>
            <person name="Chen Y.Y."/>
            <person name="Lin Y.F."/>
            <person name="Hsu J.L."/>
            <person name="Li C.Y."/>
            <person name="Wang Z.W."/>
            <person name="Zhao X."/>
            <person name="Zhong W.Y."/>
            <person name="Ma X.K."/>
            <person name="Ma L."/>
            <person name="Huang J."/>
            <person name="Chen G.Z."/>
            <person name="Huang M.Z."/>
            <person name="Huang L."/>
            <person name="Peng D.H."/>
            <person name="Luo Y.B."/>
            <person name="Zou S.Q."/>
            <person name="Chen S.P."/>
            <person name="Lan S."/>
            <person name="Tsai W.C."/>
            <person name="Van de Peer Y."/>
            <person name="Liu Z.J."/>
        </authorList>
    </citation>
    <scope>NUCLEOTIDE SEQUENCE [LARGE SCALE GENOMIC DNA]</scope>
    <source>
        <strain evidence="2">Lor287</strain>
    </source>
</reference>
<dbReference type="GO" id="GO:0003677">
    <property type="term" value="F:DNA binding"/>
    <property type="evidence" value="ECO:0007669"/>
    <property type="project" value="UniProtKB-UniRule"/>
</dbReference>
<organism evidence="2 3">
    <name type="scientific">Platanthera zijinensis</name>
    <dbReference type="NCBI Taxonomy" id="2320716"/>
    <lineage>
        <taxon>Eukaryota</taxon>
        <taxon>Viridiplantae</taxon>
        <taxon>Streptophyta</taxon>
        <taxon>Embryophyta</taxon>
        <taxon>Tracheophyta</taxon>
        <taxon>Spermatophyta</taxon>
        <taxon>Magnoliopsida</taxon>
        <taxon>Liliopsida</taxon>
        <taxon>Asparagales</taxon>
        <taxon>Orchidaceae</taxon>
        <taxon>Orchidoideae</taxon>
        <taxon>Orchideae</taxon>
        <taxon>Orchidinae</taxon>
        <taxon>Platanthera</taxon>
    </lineage>
</organism>
<gene>
    <name evidence="2" type="primary">MUS81</name>
    <name evidence="2" type="ORF">KSP39_PZI014315</name>
</gene>
<keyword evidence="1" id="KW-0460">Magnesium</keyword>
<dbReference type="InterPro" id="IPR036388">
    <property type="entry name" value="WH-like_DNA-bd_sf"/>
</dbReference>
<keyword evidence="1" id="KW-0227">DNA damage</keyword>
<dbReference type="GO" id="GO:0000727">
    <property type="term" value="P:double-strand break repair via break-induced replication"/>
    <property type="evidence" value="ECO:0007669"/>
    <property type="project" value="UniProtKB-UniRule"/>
</dbReference>
<comment type="caution">
    <text evidence="2">The sequence shown here is derived from an EMBL/GenBank/DDBJ whole genome shotgun (WGS) entry which is preliminary data.</text>
</comment>
<dbReference type="GO" id="GO:0048476">
    <property type="term" value="C:Holliday junction resolvase complex"/>
    <property type="evidence" value="ECO:0007669"/>
    <property type="project" value="UniProtKB-UniRule"/>
</dbReference>
<keyword evidence="1" id="KW-0378">Hydrolase</keyword>
<keyword evidence="1" id="KW-0234">DNA repair</keyword>
<dbReference type="GO" id="GO:0046872">
    <property type="term" value="F:metal ion binding"/>
    <property type="evidence" value="ECO:0007669"/>
    <property type="project" value="UniProtKB-UniRule"/>
</dbReference>
<dbReference type="AlphaFoldDB" id="A0AAP0B9W3"/>
<dbReference type="GO" id="GO:0031573">
    <property type="term" value="P:mitotic intra-S DNA damage checkpoint signaling"/>
    <property type="evidence" value="ECO:0007669"/>
    <property type="project" value="TreeGrafter"/>
</dbReference>
<name>A0AAP0B9W3_9ASPA</name>
<keyword evidence="1 2" id="KW-0255">Endonuclease</keyword>
<keyword evidence="1" id="KW-0540">Nuclease</keyword>
<dbReference type="GO" id="GO:0000712">
    <property type="term" value="P:resolution of meiotic recombination intermediates"/>
    <property type="evidence" value="ECO:0007669"/>
    <property type="project" value="TreeGrafter"/>
</dbReference>
<dbReference type="GO" id="GO:0006308">
    <property type="term" value="P:DNA catabolic process"/>
    <property type="evidence" value="ECO:0007669"/>
    <property type="project" value="UniProtKB-UniRule"/>
</dbReference>
<dbReference type="PANTHER" id="PTHR13451:SF0">
    <property type="entry name" value="CROSSOVER JUNCTION ENDONUCLEASE MUS81"/>
    <property type="match status" value="1"/>
</dbReference>
<dbReference type="GO" id="GO:0048257">
    <property type="term" value="F:3'-flap endonuclease activity"/>
    <property type="evidence" value="ECO:0007669"/>
    <property type="project" value="TreeGrafter"/>
</dbReference>
<dbReference type="PANTHER" id="PTHR13451">
    <property type="entry name" value="CLASS II CROSSOVER JUNCTION ENDONUCLEASE MUS81"/>
    <property type="match status" value="1"/>
</dbReference>
<dbReference type="EC" id="3.1.22.-" evidence="1"/>
<keyword evidence="1" id="KW-0233">DNA recombination</keyword>
<keyword evidence="3" id="KW-1185">Reference proteome</keyword>
<sequence>MENKRPVRCNENENVALYLWTKRQEMADRGEISGSFHLWMKTSGKKAKAPRRYVPQKNSTAYALLIILYRGIVKCATFMKKQELRDDTEASELSLKSIRLVSHSVSSTI</sequence>
<evidence type="ECO:0000256" key="1">
    <source>
        <dbReference type="RuleBase" id="RU369042"/>
    </source>
</evidence>
<dbReference type="InterPro" id="IPR033309">
    <property type="entry name" value="Mus81"/>
</dbReference>
<dbReference type="Gene3D" id="1.10.10.10">
    <property type="entry name" value="Winged helix-like DNA-binding domain superfamily/Winged helix DNA-binding domain"/>
    <property type="match status" value="1"/>
</dbReference>
<evidence type="ECO:0000313" key="2">
    <source>
        <dbReference type="EMBL" id="KAK8934119.1"/>
    </source>
</evidence>
<protein>
    <recommendedName>
        <fullName evidence="1">Crossover junction endonuclease MUS81</fullName>
        <ecNumber evidence="1">3.1.22.-</ecNumber>
    </recommendedName>
</protein>